<dbReference type="EMBL" id="VTEZ01000003">
    <property type="protein sequence ID" value="TYS85700.1"/>
    <property type="molecule type" value="Genomic_DNA"/>
</dbReference>
<dbReference type="FunFam" id="3.40.50.720:FF:000084">
    <property type="entry name" value="Short-chain dehydrogenase reductase"/>
    <property type="match status" value="1"/>
</dbReference>
<protein>
    <submittedName>
        <fullName evidence="3">SDR family oxidoreductase</fullName>
    </submittedName>
</protein>
<dbReference type="RefSeq" id="WP_148968550.1">
    <property type="nucleotide sequence ID" value="NZ_CANLNA010000003.1"/>
</dbReference>
<dbReference type="PRINTS" id="PR00081">
    <property type="entry name" value="GDHRDH"/>
</dbReference>
<reference evidence="3 4" key="1">
    <citation type="submission" date="2019-08" db="EMBL/GenBank/DDBJ databases">
        <title>Bacillus genomes from the desert of Cuatro Cienegas, Coahuila.</title>
        <authorList>
            <person name="Olmedo-Alvarez G."/>
        </authorList>
    </citation>
    <scope>NUCLEOTIDE SEQUENCE [LARGE SCALE GENOMIC DNA]</scope>
    <source>
        <strain evidence="3 4">CH87b_3T</strain>
    </source>
</reference>
<dbReference type="Gene3D" id="3.40.50.720">
    <property type="entry name" value="NAD(P)-binding Rossmann-like Domain"/>
    <property type="match status" value="1"/>
</dbReference>
<dbReference type="Pfam" id="PF13561">
    <property type="entry name" value="adh_short_C2"/>
    <property type="match status" value="1"/>
</dbReference>
<comment type="caution">
    <text evidence="3">The sequence shown here is derived from an EMBL/GenBank/DDBJ whole genome shotgun (WGS) entry which is preliminary data.</text>
</comment>
<dbReference type="InterPro" id="IPR002347">
    <property type="entry name" value="SDR_fam"/>
</dbReference>
<evidence type="ECO:0000313" key="3">
    <source>
        <dbReference type="EMBL" id="TYS85700.1"/>
    </source>
</evidence>
<dbReference type="InterPro" id="IPR020904">
    <property type="entry name" value="Sc_DH/Rdtase_CS"/>
</dbReference>
<dbReference type="GO" id="GO:0008206">
    <property type="term" value="P:bile acid metabolic process"/>
    <property type="evidence" value="ECO:0007669"/>
    <property type="project" value="UniProtKB-ARBA"/>
</dbReference>
<dbReference type="InterPro" id="IPR036291">
    <property type="entry name" value="NAD(P)-bd_dom_sf"/>
</dbReference>
<dbReference type="PANTHER" id="PTHR24321:SF8">
    <property type="entry name" value="ESTRADIOL 17-BETA-DEHYDROGENASE 8-RELATED"/>
    <property type="match status" value="1"/>
</dbReference>
<evidence type="ECO:0000313" key="4">
    <source>
        <dbReference type="Proteomes" id="UP000324269"/>
    </source>
</evidence>
<accession>A0A5D4TZ86</accession>
<organism evidence="3 4">
    <name type="scientific">Rossellomorea aquimaris</name>
    <dbReference type="NCBI Taxonomy" id="189382"/>
    <lineage>
        <taxon>Bacteria</taxon>
        <taxon>Bacillati</taxon>
        <taxon>Bacillota</taxon>
        <taxon>Bacilli</taxon>
        <taxon>Bacillales</taxon>
        <taxon>Bacillaceae</taxon>
        <taxon>Rossellomorea</taxon>
    </lineage>
</organism>
<keyword evidence="2" id="KW-0560">Oxidoreductase</keyword>
<evidence type="ECO:0000256" key="2">
    <source>
        <dbReference type="ARBA" id="ARBA00023002"/>
    </source>
</evidence>
<dbReference type="OrthoDB" id="9803333at2"/>
<dbReference type="GO" id="GO:0016491">
    <property type="term" value="F:oxidoreductase activity"/>
    <property type="evidence" value="ECO:0007669"/>
    <property type="project" value="UniProtKB-KW"/>
</dbReference>
<evidence type="ECO:0000256" key="1">
    <source>
        <dbReference type="ARBA" id="ARBA00006484"/>
    </source>
</evidence>
<dbReference type="PRINTS" id="PR00080">
    <property type="entry name" value="SDRFAMILY"/>
</dbReference>
<comment type="similarity">
    <text evidence="1">Belongs to the short-chain dehydrogenases/reductases (SDR) family.</text>
</comment>
<dbReference type="PANTHER" id="PTHR24321">
    <property type="entry name" value="DEHYDROGENASES, SHORT CHAIN"/>
    <property type="match status" value="1"/>
</dbReference>
<dbReference type="PROSITE" id="PS00061">
    <property type="entry name" value="ADH_SHORT"/>
    <property type="match status" value="1"/>
</dbReference>
<name>A0A5D4TZ86_9BACI</name>
<gene>
    <name evidence="3" type="ORF">FZC85_12045</name>
</gene>
<dbReference type="AlphaFoldDB" id="A0A5D4TZ86"/>
<proteinExistence type="inferred from homology"/>
<dbReference type="Proteomes" id="UP000324269">
    <property type="component" value="Unassembled WGS sequence"/>
</dbReference>
<dbReference type="SUPFAM" id="SSF51735">
    <property type="entry name" value="NAD(P)-binding Rossmann-fold domains"/>
    <property type="match status" value="1"/>
</dbReference>
<sequence>MTRLKDKIVCITGGANGIGKTLVEEFAKQGAVVEFMDMDVNKGEGLSLQLNSEGYSTRFHEVNVGVYQQVKDVFSKIKEDHGVVDVLINNAGVSKFISFWEMDHEDWDSILSSNLSSVYYCSREGAALMKNRGGCIINMASTRASMSEPDTEAYSATKGGIVSLTHSMAITLSDVGIRVNSISPGWIQTEDYDSLRDRDHDQHPSGRVGKPEDIARACLFLAHPDNDFITGENLVVDGGMTRKMIYEL</sequence>